<dbReference type="AlphaFoldDB" id="A0AAV3NN14"/>
<feature type="region of interest" description="Disordered" evidence="1">
    <location>
        <begin position="79"/>
        <end position="104"/>
    </location>
</feature>
<dbReference type="EMBL" id="BAABME010000053">
    <property type="protein sequence ID" value="GAA0139047.1"/>
    <property type="molecule type" value="Genomic_DNA"/>
</dbReference>
<evidence type="ECO:0000313" key="2">
    <source>
        <dbReference type="EMBL" id="GAA0139047.1"/>
    </source>
</evidence>
<reference evidence="2 3" key="1">
    <citation type="submission" date="2024-01" db="EMBL/GenBank/DDBJ databases">
        <title>The complete chloroplast genome sequence of Lithospermum erythrorhizon: insights into the phylogenetic relationship among Boraginaceae species and the maternal lineages of purple gromwells.</title>
        <authorList>
            <person name="Okada T."/>
            <person name="Watanabe K."/>
        </authorList>
    </citation>
    <scope>NUCLEOTIDE SEQUENCE [LARGE SCALE GENOMIC DNA]</scope>
</reference>
<dbReference type="PANTHER" id="PTHR34956:SF2">
    <property type="entry name" value="OS05G0397300 PROTEIN"/>
    <property type="match status" value="1"/>
</dbReference>
<evidence type="ECO:0000256" key="1">
    <source>
        <dbReference type="SAM" id="MobiDB-lite"/>
    </source>
</evidence>
<keyword evidence="3" id="KW-1185">Reference proteome</keyword>
<organism evidence="2 3">
    <name type="scientific">Lithospermum erythrorhizon</name>
    <name type="common">Purple gromwell</name>
    <name type="synonym">Lithospermum officinale var. erythrorhizon</name>
    <dbReference type="NCBI Taxonomy" id="34254"/>
    <lineage>
        <taxon>Eukaryota</taxon>
        <taxon>Viridiplantae</taxon>
        <taxon>Streptophyta</taxon>
        <taxon>Embryophyta</taxon>
        <taxon>Tracheophyta</taxon>
        <taxon>Spermatophyta</taxon>
        <taxon>Magnoliopsida</taxon>
        <taxon>eudicotyledons</taxon>
        <taxon>Gunneridae</taxon>
        <taxon>Pentapetalae</taxon>
        <taxon>asterids</taxon>
        <taxon>lamiids</taxon>
        <taxon>Boraginales</taxon>
        <taxon>Boraginaceae</taxon>
        <taxon>Boraginoideae</taxon>
        <taxon>Lithospermeae</taxon>
        <taxon>Lithospermum</taxon>
    </lineage>
</organism>
<comment type="caution">
    <text evidence="2">The sequence shown here is derived from an EMBL/GenBank/DDBJ whole genome shotgun (WGS) entry which is preliminary data.</text>
</comment>
<proteinExistence type="predicted"/>
<gene>
    <name evidence="2" type="ORF">LIER_00672</name>
</gene>
<evidence type="ECO:0000313" key="3">
    <source>
        <dbReference type="Proteomes" id="UP001454036"/>
    </source>
</evidence>
<sequence length="135" mass="15405">MAVAVEVEDDVFFADLSKQISLLIMDDEEDSSVSPTTSVSLQVFAQGIHPTMQTSMFVQEQNYGKIQSKGTGVFIPQAWNSRRKNNNRQQGRHNNSSSKNSNFHRQFQNSSRGLLQQIPYNNSSYDSFNSRKFLY</sequence>
<accession>A0AAV3NN14</accession>
<protein>
    <submittedName>
        <fullName evidence="2">Uncharacterized protein</fullName>
    </submittedName>
</protein>
<dbReference type="Proteomes" id="UP001454036">
    <property type="component" value="Unassembled WGS sequence"/>
</dbReference>
<name>A0AAV3NN14_LITER</name>
<dbReference type="PANTHER" id="PTHR34956">
    <property type="entry name" value="OS05G0397300 PROTEIN"/>
    <property type="match status" value="1"/>
</dbReference>